<dbReference type="STRING" id="105785.A0A2J7R3J8"/>
<dbReference type="PANTHER" id="PTHR24637:SF417">
    <property type="entry name" value="COL_CUTICLE_N DOMAIN-CONTAINING PROTEIN"/>
    <property type="match status" value="1"/>
</dbReference>
<protein>
    <submittedName>
        <fullName evidence="2">Uncharacterized protein</fullName>
    </submittedName>
</protein>
<dbReference type="AlphaFoldDB" id="A0A2J7R3J8"/>
<name>A0A2J7R3J8_9NEOP</name>
<comment type="caution">
    <text evidence="2">The sequence shown here is derived from an EMBL/GenBank/DDBJ whole genome shotgun (WGS) entry which is preliminary data.</text>
</comment>
<reference evidence="2 3" key="1">
    <citation type="submission" date="2017-12" db="EMBL/GenBank/DDBJ databases">
        <title>Hemimetabolous genomes reveal molecular basis of termite eusociality.</title>
        <authorList>
            <person name="Harrison M.C."/>
            <person name="Jongepier E."/>
            <person name="Robertson H.M."/>
            <person name="Arning N."/>
            <person name="Bitard-Feildel T."/>
            <person name="Chao H."/>
            <person name="Childers C.P."/>
            <person name="Dinh H."/>
            <person name="Doddapaneni H."/>
            <person name="Dugan S."/>
            <person name="Gowin J."/>
            <person name="Greiner C."/>
            <person name="Han Y."/>
            <person name="Hu H."/>
            <person name="Hughes D.S.T."/>
            <person name="Huylmans A.-K."/>
            <person name="Kemena C."/>
            <person name="Kremer L.P.M."/>
            <person name="Lee S.L."/>
            <person name="Lopez-Ezquerra A."/>
            <person name="Mallet L."/>
            <person name="Monroy-Kuhn J.M."/>
            <person name="Moser A."/>
            <person name="Murali S.C."/>
            <person name="Muzny D.M."/>
            <person name="Otani S."/>
            <person name="Piulachs M.-D."/>
            <person name="Poelchau M."/>
            <person name="Qu J."/>
            <person name="Schaub F."/>
            <person name="Wada-Katsumata A."/>
            <person name="Worley K.C."/>
            <person name="Xie Q."/>
            <person name="Ylla G."/>
            <person name="Poulsen M."/>
            <person name="Gibbs R.A."/>
            <person name="Schal C."/>
            <person name="Richards S."/>
            <person name="Belles X."/>
            <person name="Korb J."/>
            <person name="Bornberg-Bauer E."/>
        </authorList>
    </citation>
    <scope>NUCLEOTIDE SEQUENCE [LARGE SCALE GENOMIC DNA]</scope>
    <source>
        <tissue evidence="2">Whole body</tissue>
    </source>
</reference>
<feature type="region of interest" description="Disordered" evidence="1">
    <location>
        <begin position="409"/>
        <end position="441"/>
    </location>
</feature>
<feature type="region of interest" description="Disordered" evidence="1">
    <location>
        <begin position="470"/>
        <end position="495"/>
    </location>
</feature>
<dbReference type="EMBL" id="NEVH01007819">
    <property type="protein sequence ID" value="PNF35396.1"/>
    <property type="molecule type" value="Genomic_DNA"/>
</dbReference>
<dbReference type="PANTHER" id="PTHR24637">
    <property type="entry name" value="COLLAGEN"/>
    <property type="match status" value="1"/>
</dbReference>
<evidence type="ECO:0000313" key="2">
    <source>
        <dbReference type="EMBL" id="PNF35396.1"/>
    </source>
</evidence>
<organism evidence="2 3">
    <name type="scientific">Cryptotermes secundus</name>
    <dbReference type="NCBI Taxonomy" id="105785"/>
    <lineage>
        <taxon>Eukaryota</taxon>
        <taxon>Metazoa</taxon>
        <taxon>Ecdysozoa</taxon>
        <taxon>Arthropoda</taxon>
        <taxon>Hexapoda</taxon>
        <taxon>Insecta</taxon>
        <taxon>Pterygota</taxon>
        <taxon>Neoptera</taxon>
        <taxon>Polyneoptera</taxon>
        <taxon>Dictyoptera</taxon>
        <taxon>Blattodea</taxon>
        <taxon>Blattoidea</taxon>
        <taxon>Termitoidae</taxon>
        <taxon>Kalotermitidae</taxon>
        <taxon>Cryptotermitinae</taxon>
        <taxon>Cryptotermes</taxon>
    </lineage>
</organism>
<dbReference type="OrthoDB" id="6630677at2759"/>
<feature type="non-terminal residue" evidence="2">
    <location>
        <position position="851"/>
    </location>
</feature>
<feature type="compositionally biased region" description="Basic and acidic residues" evidence="1">
    <location>
        <begin position="570"/>
        <end position="583"/>
    </location>
</feature>
<evidence type="ECO:0000313" key="3">
    <source>
        <dbReference type="Proteomes" id="UP000235965"/>
    </source>
</evidence>
<feature type="region of interest" description="Disordered" evidence="1">
    <location>
        <begin position="570"/>
        <end position="590"/>
    </location>
</feature>
<dbReference type="Proteomes" id="UP000235965">
    <property type="component" value="Unassembled WGS sequence"/>
</dbReference>
<gene>
    <name evidence="2" type="ORF">B7P43_G01748</name>
</gene>
<evidence type="ECO:0000256" key="1">
    <source>
        <dbReference type="SAM" id="MobiDB-lite"/>
    </source>
</evidence>
<keyword evidence="3" id="KW-1185">Reference proteome</keyword>
<proteinExistence type="predicted"/>
<dbReference type="InParanoid" id="A0A2J7R3J8"/>
<accession>A0A2J7R3J8</accession>
<sequence>MLISNVAKFKRSIALIVSEENQRGKEEPEHEVINNVAKFLEGAKRFISENYQLDDASAAEKLNHESAIQLIDALLMNNSNGYLRIRLLREMDPGSGPEGDEMDSETIIHDHTTLVEQENNDFRFILSQELKSKIRMLANYTNAAIRSKMVLVGRDILEFYRSRKVQTRDIDTMLHQLQEACDVLSDMIRNISQAPEPKTLTRTLVNAFKTLEVNIVIDNLIDIAHQCKYLEILQIVSGHDKTLTQVTEWMDPIKKIVNEIRDSKDWFTLSVDTPDKLLEPKAPAITVGSRRGVRSVWELNSSRKILPEIESYDNITLKLDSLRRVLRATGRGRTTISCLDGQTVLARGAYVTLSDVLPYKCTSKAKSIEIFASEEVLIDADILKNGEEMQVRILAPRWRVKGHRIISVGGVPGPRHKPERANDAHQPGYRGQDGKPGLPGGDAGSYFGVSREFIEGNIIVYNPDGGVGGLGQDGGNGAEGRKGDDPGVPSSRQHCDLTKTSVGFPYRRTLFKSWKWRWSCFCFYDLYKYELYGSLGGMGGGGGHGGEGGIGGRAGQIKHIMLRDESGSWERVGRTGKRGEDGKGGTGGEGGWNGNTVAVACSSDWYLFFSKYRWTREGCWGTGRGSRGEDGIRGGNKHFTREAPESNGFKGELSSVINRYKDYLISSLDDAINKKSLVQFILFLCSDLHVQNTYDAVALVNEMLMLEDRFYQRRNDVEFLPLYQSLLERLTRYAASTKPGENSAQYKKVLSYLYTAILGKIQAMRRSSECSLVTNMEGYLGGALEHVKKIERISKLDAITRISNDYRDKINEKITSANDFISREILPEIKIIGNETEAAIDGLISEIIEMR</sequence>